<dbReference type="PANTHER" id="PTHR21137:SF35">
    <property type="entry name" value="ODORANT RECEPTOR 19A-RELATED"/>
    <property type="match status" value="1"/>
</dbReference>
<evidence type="ECO:0000313" key="12">
    <source>
        <dbReference type="EMBL" id="BES95114.1"/>
    </source>
</evidence>
<evidence type="ECO:0000256" key="3">
    <source>
        <dbReference type="ARBA" id="ARBA00022606"/>
    </source>
</evidence>
<dbReference type="Proteomes" id="UP001307889">
    <property type="component" value="Chromosome 6"/>
</dbReference>
<evidence type="ECO:0000256" key="9">
    <source>
        <dbReference type="ARBA" id="ARBA00023224"/>
    </source>
</evidence>
<dbReference type="EMBL" id="AP028914">
    <property type="protein sequence ID" value="BES95114.1"/>
    <property type="molecule type" value="Genomic_DNA"/>
</dbReference>
<comment type="subcellular location">
    <subcellularLocation>
        <location evidence="1 10">Cell membrane</location>
        <topology evidence="1 10">Multi-pass membrane protein</topology>
    </subcellularLocation>
</comment>
<evidence type="ECO:0000256" key="8">
    <source>
        <dbReference type="ARBA" id="ARBA00023170"/>
    </source>
</evidence>
<keyword evidence="5 10" id="KW-0552">Olfaction</keyword>
<evidence type="ECO:0000256" key="11">
    <source>
        <dbReference type="SAM" id="MobiDB-lite"/>
    </source>
</evidence>
<sequence>MNRTEAAGNTSESSVINKSLSRSGPEKIKNVSEPPPALRRPTIDLFQIITSILKNHGIARPTGGLRDKVMKLYEIFVSITSVYTFVILTSGMNFKADDLQVSFESLTFFLCSTPSIYMMTVCLIRKKMMFALFDRINHLLAEIEDEFGPEMIRQMKRECKIVFLAHAGLYGFCIPPPYIVAYYKYYFDGVKDAAPYTTNIPFGRKENVHYNTFWQVLAYYYPITGSVTSRVLMGSLAISTSRIIEKTRWKFEQLSEHNNRELLRQAVRWHSEVIQIVNESNYILGSCFAVESLMAMTYICNACFMLSKFGLKDDKLIYQSVTVVFIFACLPLYFCMSGHKIANESDKLYSSISQNRWYHLSPEDRKDLILPLIVAKTGISWNFRKLFQFDMTTYLYIIRQSYSFYTLISAVDSGK</sequence>
<keyword evidence="7 10" id="KW-0472">Membrane</keyword>
<evidence type="ECO:0000256" key="5">
    <source>
        <dbReference type="ARBA" id="ARBA00022725"/>
    </source>
</evidence>
<comment type="caution">
    <text evidence="10">Lacks conserved residue(s) required for the propagation of feature annotation.</text>
</comment>
<dbReference type="Pfam" id="PF02949">
    <property type="entry name" value="7tm_6"/>
    <property type="match status" value="1"/>
</dbReference>
<keyword evidence="13" id="KW-1185">Reference proteome</keyword>
<keyword evidence="9 10" id="KW-0807">Transducer</keyword>
<protein>
    <recommendedName>
        <fullName evidence="10">Odorant receptor</fullName>
    </recommendedName>
</protein>
<feature type="transmembrane region" description="Helical" evidence="10">
    <location>
        <begin position="106"/>
        <end position="124"/>
    </location>
</feature>
<feature type="transmembrane region" description="Helical" evidence="10">
    <location>
        <begin position="75"/>
        <end position="94"/>
    </location>
</feature>
<feature type="transmembrane region" description="Helical" evidence="10">
    <location>
        <begin position="282"/>
        <end position="304"/>
    </location>
</feature>
<keyword evidence="4 10" id="KW-0812">Transmembrane</keyword>
<organism evidence="12 13">
    <name type="scientific">Nesidiocoris tenuis</name>
    <dbReference type="NCBI Taxonomy" id="355587"/>
    <lineage>
        <taxon>Eukaryota</taxon>
        <taxon>Metazoa</taxon>
        <taxon>Ecdysozoa</taxon>
        <taxon>Arthropoda</taxon>
        <taxon>Hexapoda</taxon>
        <taxon>Insecta</taxon>
        <taxon>Pterygota</taxon>
        <taxon>Neoptera</taxon>
        <taxon>Paraneoptera</taxon>
        <taxon>Hemiptera</taxon>
        <taxon>Heteroptera</taxon>
        <taxon>Panheteroptera</taxon>
        <taxon>Cimicomorpha</taxon>
        <taxon>Miridae</taxon>
        <taxon>Dicyphina</taxon>
        <taxon>Nesidiocoris</taxon>
    </lineage>
</organism>
<keyword evidence="8 10" id="KW-0675">Receptor</keyword>
<accession>A0ABN7AUX9</accession>
<feature type="transmembrane region" description="Helical" evidence="10">
    <location>
        <begin position="161"/>
        <end position="183"/>
    </location>
</feature>
<keyword evidence="2" id="KW-1003">Cell membrane</keyword>
<dbReference type="InterPro" id="IPR004117">
    <property type="entry name" value="7tm6_olfct_rcpt"/>
</dbReference>
<feature type="region of interest" description="Disordered" evidence="11">
    <location>
        <begin position="1"/>
        <end position="36"/>
    </location>
</feature>
<evidence type="ECO:0000256" key="1">
    <source>
        <dbReference type="ARBA" id="ARBA00004651"/>
    </source>
</evidence>
<keyword evidence="3 10" id="KW-0716">Sensory transduction</keyword>
<comment type="similarity">
    <text evidence="10">Belongs to the insect chemoreceptor superfamily. Heteromeric odorant receptor channel (TC 1.A.69) family.</text>
</comment>
<name>A0ABN7AUX9_9HEMI</name>
<evidence type="ECO:0000256" key="6">
    <source>
        <dbReference type="ARBA" id="ARBA00022989"/>
    </source>
</evidence>
<evidence type="ECO:0000256" key="4">
    <source>
        <dbReference type="ARBA" id="ARBA00022692"/>
    </source>
</evidence>
<feature type="transmembrane region" description="Helical" evidence="10">
    <location>
        <begin position="316"/>
        <end position="334"/>
    </location>
</feature>
<evidence type="ECO:0000313" key="13">
    <source>
        <dbReference type="Proteomes" id="UP001307889"/>
    </source>
</evidence>
<reference evidence="12 13" key="1">
    <citation type="submission" date="2023-09" db="EMBL/GenBank/DDBJ databases">
        <title>Nesidiocoris tenuis whole genome shotgun sequence.</title>
        <authorList>
            <person name="Shibata T."/>
            <person name="Shimoda M."/>
            <person name="Kobayashi T."/>
            <person name="Uehara T."/>
        </authorList>
    </citation>
    <scope>NUCLEOTIDE SEQUENCE [LARGE SCALE GENOMIC DNA]</scope>
    <source>
        <strain evidence="12 13">Japan</strain>
    </source>
</reference>
<evidence type="ECO:0000256" key="10">
    <source>
        <dbReference type="RuleBase" id="RU351113"/>
    </source>
</evidence>
<gene>
    <name evidence="12" type="ORF">NTJ_07923</name>
</gene>
<evidence type="ECO:0000256" key="7">
    <source>
        <dbReference type="ARBA" id="ARBA00023136"/>
    </source>
</evidence>
<keyword evidence="6 10" id="KW-1133">Transmembrane helix</keyword>
<proteinExistence type="inferred from homology"/>
<evidence type="ECO:0000256" key="2">
    <source>
        <dbReference type="ARBA" id="ARBA00022475"/>
    </source>
</evidence>
<feature type="compositionally biased region" description="Polar residues" evidence="11">
    <location>
        <begin position="1"/>
        <end position="22"/>
    </location>
</feature>
<dbReference type="PANTHER" id="PTHR21137">
    <property type="entry name" value="ODORANT RECEPTOR"/>
    <property type="match status" value="1"/>
</dbReference>